<dbReference type="EMBL" id="BARW01020412">
    <property type="protein sequence ID" value="GAI91301.1"/>
    <property type="molecule type" value="Genomic_DNA"/>
</dbReference>
<sequence length="155" mass="17972">MGYNSWKGLFPIIFQQILPDFSQLAIDSEEFRLSTCSTEHAIPSIAVKYESHRTKETVVYTSDTRPCANIIRFVAPADVFIRECNYLNDLDERAYQEGHSTARQVGEEARKCDFRDLFLVHHGCDSKEELEEMRERVGIDSHRIHIPDDLSFIDM</sequence>
<evidence type="ECO:0000313" key="1">
    <source>
        <dbReference type="EMBL" id="GAI91301.1"/>
    </source>
</evidence>
<dbReference type="GO" id="GO:0042781">
    <property type="term" value="F:3'-tRNA processing endoribonuclease activity"/>
    <property type="evidence" value="ECO:0007669"/>
    <property type="project" value="TreeGrafter"/>
</dbReference>
<dbReference type="SUPFAM" id="SSF56281">
    <property type="entry name" value="Metallo-hydrolase/oxidoreductase"/>
    <property type="match status" value="1"/>
</dbReference>
<name>X1TIU8_9ZZZZ</name>
<organism evidence="1">
    <name type="scientific">marine sediment metagenome</name>
    <dbReference type="NCBI Taxonomy" id="412755"/>
    <lineage>
        <taxon>unclassified sequences</taxon>
        <taxon>metagenomes</taxon>
        <taxon>ecological metagenomes</taxon>
    </lineage>
</organism>
<dbReference type="PANTHER" id="PTHR46018">
    <property type="entry name" value="ZINC PHOSPHODIESTERASE ELAC PROTEIN 1"/>
    <property type="match status" value="1"/>
</dbReference>
<dbReference type="InterPro" id="IPR036866">
    <property type="entry name" value="RibonucZ/Hydroxyglut_hydro"/>
</dbReference>
<accession>X1TIU8</accession>
<dbReference type="PANTHER" id="PTHR46018:SF2">
    <property type="entry name" value="ZINC PHOSPHODIESTERASE ELAC PROTEIN 1"/>
    <property type="match status" value="1"/>
</dbReference>
<evidence type="ECO:0008006" key="2">
    <source>
        <dbReference type="Google" id="ProtNLM"/>
    </source>
</evidence>
<gene>
    <name evidence="1" type="ORF">S12H4_34495</name>
</gene>
<protein>
    <recommendedName>
        <fullName evidence="2">Metallo-beta-lactamase domain-containing protein</fullName>
    </recommendedName>
</protein>
<proteinExistence type="predicted"/>
<dbReference type="Gene3D" id="3.60.15.10">
    <property type="entry name" value="Ribonuclease Z/Hydroxyacylglutathione hydrolase-like"/>
    <property type="match status" value="1"/>
</dbReference>
<dbReference type="AlphaFoldDB" id="X1TIU8"/>
<comment type="caution">
    <text evidence="1">The sequence shown here is derived from an EMBL/GenBank/DDBJ whole genome shotgun (WGS) entry which is preliminary data.</text>
</comment>
<reference evidence="1" key="1">
    <citation type="journal article" date="2014" name="Front. Microbiol.">
        <title>High frequency of phylogenetically diverse reductive dehalogenase-homologous genes in deep subseafloor sedimentary metagenomes.</title>
        <authorList>
            <person name="Kawai M."/>
            <person name="Futagami T."/>
            <person name="Toyoda A."/>
            <person name="Takaki Y."/>
            <person name="Nishi S."/>
            <person name="Hori S."/>
            <person name="Arai W."/>
            <person name="Tsubouchi T."/>
            <person name="Morono Y."/>
            <person name="Uchiyama I."/>
            <person name="Ito T."/>
            <person name="Fujiyama A."/>
            <person name="Inagaki F."/>
            <person name="Takami H."/>
        </authorList>
    </citation>
    <scope>NUCLEOTIDE SEQUENCE</scope>
    <source>
        <strain evidence="1">Expedition CK06-06</strain>
    </source>
</reference>